<keyword evidence="2" id="KW-1185">Reference proteome</keyword>
<proteinExistence type="predicted"/>
<evidence type="ECO:0000313" key="1">
    <source>
        <dbReference type="EMBL" id="KAL3396319.1"/>
    </source>
</evidence>
<dbReference type="EMBL" id="JBJJXI010000072">
    <property type="protein sequence ID" value="KAL3396319.1"/>
    <property type="molecule type" value="Genomic_DNA"/>
</dbReference>
<dbReference type="SUPFAM" id="SSF57667">
    <property type="entry name" value="beta-beta-alpha zinc fingers"/>
    <property type="match status" value="1"/>
</dbReference>
<dbReference type="Gene3D" id="3.30.160.60">
    <property type="entry name" value="Classic Zinc Finger"/>
    <property type="match status" value="1"/>
</dbReference>
<protein>
    <recommendedName>
        <fullName evidence="3">C2H2-type domain-containing protein</fullName>
    </recommendedName>
</protein>
<dbReference type="Proteomes" id="UP001627154">
    <property type="component" value="Unassembled WGS sequence"/>
</dbReference>
<comment type="caution">
    <text evidence="1">The sequence shown here is derived from an EMBL/GenBank/DDBJ whole genome shotgun (WGS) entry which is preliminary data.</text>
</comment>
<accession>A0ABD2WU08</accession>
<dbReference type="AlphaFoldDB" id="A0ABD2WU08"/>
<evidence type="ECO:0008006" key="3">
    <source>
        <dbReference type="Google" id="ProtNLM"/>
    </source>
</evidence>
<organism evidence="1 2">
    <name type="scientific">Trichogramma kaykai</name>
    <dbReference type="NCBI Taxonomy" id="54128"/>
    <lineage>
        <taxon>Eukaryota</taxon>
        <taxon>Metazoa</taxon>
        <taxon>Ecdysozoa</taxon>
        <taxon>Arthropoda</taxon>
        <taxon>Hexapoda</taxon>
        <taxon>Insecta</taxon>
        <taxon>Pterygota</taxon>
        <taxon>Neoptera</taxon>
        <taxon>Endopterygota</taxon>
        <taxon>Hymenoptera</taxon>
        <taxon>Apocrita</taxon>
        <taxon>Proctotrupomorpha</taxon>
        <taxon>Chalcidoidea</taxon>
        <taxon>Trichogrammatidae</taxon>
        <taxon>Trichogramma</taxon>
    </lineage>
</organism>
<gene>
    <name evidence="1" type="ORF">TKK_009734</name>
</gene>
<reference evidence="1 2" key="1">
    <citation type="journal article" date="2024" name="bioRxiv">
        <title>A reference genome for Trichogramma kaykai: A tiny desert-dwelling parasitoid wasp with competing sex-ratio distorters.</title>
        <authorList>
            <person name="Culotta J."/>
            <person name="Lindsey A.R."/>
        </authorList>
    </citation>
    <scope>NUCLEOTIDE SEQUENCE [LARGE SCALE GENOMIC DNA]</scope>
    <source>
        <strain evidence="1 2">KSX58</strain>
    </source>
</reference>
<name>A0ABD2WU08_9HYME</name>
<dbReference type="InterPro" id="IPR036236">
    <property type="entry name" value="Znf_C2H2_sf"/>
</dbReference>
<evidence type="ECO:0000313" key="2">
    <source>
        <dbReference type="Proteomes" id="UP001627154"/>
    </source>
</evidence>
<sequence length="67" mass="8230">MYMTRFICGNCKLGFGRQYDMQRHKCNAQPPRYGCTYCHKRDNSSSNIKRHIRRWHPDYPIKVDRFF</sequence>